<feature type="compositionally biased region" description="Acidic residues" evidence="4">
    <location>
        <begin position="287"/>
        <end position="307"/>
    </location>
</feature>
<dbReference type="Pfam" id="PF01876">
    <property type="entry name" value="RNase_P_p30"/>
    <property type="match status" value="1"/>
</dbReference>
<dbReference type="GO" id="GO:0008033">
    <property type="term" value="P:tRNA processing"/>
    <property type="evidence" value="ECO:0007669"/>
    <property type="project" value="UniProtKB-KW"/>
</dbReference>
<comment type="similarity">
    <text evidence="2">Belongs to the eukaryotic/archaeal RNase P protein component 3 family.</text>
</comment>
<evidence type="ECO:0000313" key="5">
    <source>
        <dbReference type="EMBL" id="EXX76274.1"/>
    </source>
</evidence>
<dbReference type="AlphaFoldDB" id="A0A015L9B6"/>
<dbReference type="SUPFAM" id="SSF89550">
    <property type="entry name" value="PHP domain-like"/>
    <property type="match status" value="1"/>
</dbReference>
<proteinExistence type="inferred from homology"/>
<dbReference type="Gene3D" id="3.20.20.140">
    <property type="entry name" value="Metal-dependent hydrolases"/>
    <property type="match status" value="1"/>
</dbReference>
<evidence type="ECO:0000256" key="2">
    <source>
        <dbReference type="ARBA" id="ARBA00007331"/>
    </source>
</evidence>
<dbReference type="InterPro" id="IPR002738">
    <property type="entry name" value="RNase_P_p30"/>
</dbReference>
<evidence type="ECO:0000313" key="6">
    <source>
        <dbReference type="Proteomes" id="UP000022910"/>
    </source>
</evidence>
<dbReference type="EMBL" id="JEMT01012295">
    <property type="protein sequence ID" value="EXX76274.1"/>
    <property type="molecule type" value="Genomic_DNA"/>
</dbReference>
<dbReference type="PANTHER" id="PTHR13031">
    <property type="entry name" value="RIBONUCLEASE P SUBUNIT P30"/>
    <property type="match status" value="1"/>
</dbReference>
<evidence type="ECO:0000256" key="3">
    <source>
        <dbReference type="ARBA" id="ARBA00022694"/>
    </source>
</evidence>
<comment type="caution">
    <text evidence="5">The sequence shown here is derived from an EMBL/GenBank/DDBJ whole genome shotgun (WGS) entry which is preliminary data.</text>
</comment>
<dbReference type="SMR" id="A0A015L9B6"/>
<reference evidence="5 6" key="1">
    <citation type="submission" date="2014-02" db="EMBL/GenBank/DDBJ databases">
        <title>Single nucleus genome sequencing reveals high similarity among nuclei of an endomycorrhizal fungus.</title>
        <authorList>
            <person name="Lin K."/>
            <person name="Geurts R."/>
            <person name="Zhang Z."/>
            <person name="Limpens E."/>
            <person name="Saunders D.G."/>
            <person name="Mu D."/>
            <person name="Pang E."/>
            <person name="Cao H."/>
            <person name="Cha H."/>
            <person name="Lin T."/>
            <person name="Zhou Q."/>
            <person name="Shang Y."/>
            <person name="Li Y."/>
            <person name="Ivanov S."/>
            <person name="Sharma T."/>
            <person name="Velzen R.V."/>
            <person name="Ruijter N.D."/>
            <person name="Aanen D.K."/>
            <person name="Win J."/>
            <person name="Kamoun S."/>
            <person name="Bisseling T."/>
            <person name="Huang S."/>
        </authorList>
    </citation>
    <scope>NUCLEOTIDE SEQUENCE [LARGE SCALE GENOMIC DNA]</scope>
    <source>
        <strain evidence="6">DAOM197198w</strain>
    </source>
</reference>
<dbReference type="OrthoDB" id="17948at2759"/>
<dbReference type="GO" id="GO:0005655">
    <property type="term" value="C:nucleolar ribonuclease P complex"/>
    <property type="evidence" value="ECO:0007669"/>
    <property type="project" value="TreeGrafter"/>
</dbReference>
<sequence>MFYDLNLPYPTQPNLAQQQTELRKRVDLLIKFGYQVVAYNHTVTGKLDKANPIHKFETYNNSPDSPSGQQQKIEQLSRITVVIEDASQNYGLSSANSIISSYDIVAAQPTNEKIFQNVCGTLEVDIVSLEMGSRLPFYIKHGPVGLAIERGVYFEICYAPAIRDSASRRQLISNAQSLVRVTRGKNIIITSEAQRAMELRGPYDIVNLGTIMGMNQAMAKDCISTNCRAVVMHAITRRNTHRAVVSFEPVSSLKPNELWKVGSDKKNTGKTDFKGKSTVKRVRLSKDDEEEEEEENEVEISQDMELS</sequence>
<accession>A0A015L9B6</accession>
<dbReference type="STRING" id="1432141.A0A015L9B6"/>
<dbReference type="InterPro" id="IPR016195">
    <property type="entry name" value="Pol/histidinol_Pase-like"/>
</dbReference>
<name>A0A015L9B6_RHIIW</name>
<gene>
    <name evidence="5" type="ORF">RirG_034670</name>
</gene>
<keyword evidence="3" id="KW-0819">tRNA processing</keyword>
<feature type="compositionally biased region" description="Basic and acidic residues" evidence="4">
    <location>
        <begin position="262"/>
        <end position="275"/>
    </location>
</feature>
<protein>
    <submittedName>
        <fullName evidence="5">Rpp1p</fullName>
    </submittedName>
</protein>
<dbReference type="GO" id="GO:0003723">
    <property type="term" value="F:RNA binding"/>
    <property type="evidence" value="ECO:0007669"/>
    <property type="project" value="TreeGrafter"/>
</dbReference>
<keyword evidence="6" id="KW-1185">Reference proteome</keyword>
<dbReference type="PANTHER" id="PTHR13031:SF0">
    <property type="entry name" value="RIBONUCLEASE P PROTEIN SUBUNIT P30"/>
    <property type="match status" value="1"/>
</dbReference>
<comment type="subcellular location">
    <subcellularLocation>
        <location evidence="1">Nucleus</location>
    </subcellularLocation>
</comment>
<evidence type="ECO:0000256" key="1">
    <source>
        <dbReference type="ARBA" id="ARBA00004123"/>
    </source>
</evidence>
<organism evidence="5 6">
    <name type="scientific">Rhizophagus irregularis (strain DAOM 197198w)</name>
    <name type="common">Glomus intraradices</name>
    <dbReference type="NCBI Taxonomy" id="1432141"/>
    <lineage>
        <taxon>Eukaryota</taxon>
        <taxon>Fungi</taxon>
        <taxon>Fungi incertae sedis</taxon>
        <taxon>Mucoromycota</taxon>
        <taxon>Glomeromycotina</taxon>
        <taxon>Glomeromycetes</taxon>
        <taxon>Glomerales</taxon>
        <taxon>Glomeraceae</taxon>
        <taxon>Rhizophagus</taxon>
    </lineage>
</organism>
<dbReference type="HOGENOM" id="CLU_048451_2_1_1"/>
<dbReference type="Proteomes" id="UP000022910">
    <property type="component" value="Unassembled WGS sequence"/>
</dbReference>
<evidence type="ECO:0000256" key="4">
    <source>
        <dbReference type="SAM" id="MobiDB-lite"/>
    </source>
</evidence>
<feature type="region of interest" description="Disordered" evidence="4">
    <location>
        <begin position="260"/>
        <end position="307"/>
    </location>
</feature>
<dbReference type="OMA" id="CYGPGIT"/>